<evidence type="ECO:0000313" key="1">
    <source>
        <dbReference type="EMBL" id="TWU20522.1"/>
    </source>
</evidence>
<organism evidence="1 2">
    <name type="scientific">Novipirellula galeiformis</name>
    <dbReference type="NCBI Taxonomy" id="2528004"/>
    <lineage>
        <taxon>Bacteria</taxon>
        <taxon>Pseudomonadati</taxon>
        <taxon>Planctomycetota</taxon>
        <taxon>Planctomycetia</taxon>
        <taxon>Pirellulales</taxon>
        <taxon>Pirellulaceae</taxon>
        <taxon>Novipirellula</taxon>
    </lineage>
</organism>
<proteinExistence type="predicted"/>
<dbReference type="AlphaFoldDB" id="A0A5C6C8M5"/>
<reference evidence="1 2" key="1">
    <citation type="submission" date="2019-02" db="EMBL/GenBank/DDBJ databases">
        <title>Deep-cultivation of Planctomycetes and their phenomic and genomic characterization uncovers novel biology.</title>
        <authorList>
            <person name="Wiegand S."/>
            <person name="Jogler M."/>
            <person name="Boedeker C."/>
            <person name="Pinto D."/>
            <person name="Vollmers J."/>
            <person name="Rivas-Marin E."/>
            <person name="Kohn T."/>
            <person name="Peeters S.H."/>
            <person name="Heuer A."/>
            <person name="Rast P."/>
            <person name="Oberbeckmann S."/>
            <person name="Bunk B."/>
            <person name="Jeske O."/>
            <person name="Meyerdierks A."/>
            <person name="Storesund J.E."/>
            <person name="Kallscheuer N."/>
            <person name="Luecker S."/>
            <person name="Lage O.M."/>
            <person name="Pohl T."/>
            <person name="Merkel B.J."/>
            <person name="Hornburger P."/>
            <person name="Mueller R.-W."/>
            <person name="Bruemmer F."/>
            <person name="Labrenz M."/>
            <person name="Spormann A.M."/>
            <person name="Op Den Camp H."/>
            <person name="Overmann J."/>
            <person name="Amann R."/>
            <person name="Jetten M.S.M."/>
            <person name="Mascher T."/>
            <person name="Medema M.H."/>
            <person name="Devos D.P."/>
            <person name="Kaster A.-K."/>
            <person name="Ovreas L."/>
            <person name="Rohde M."/>
            <person name="Galperin M.Y."/>
            <person name="Jogler C."/>
        </authorList>
    </citation>
    <scope>NUCLEOTIDE SEQUENCE [LARGE SCALE GENOMIC DNA]</scope>
    <source>
        <strain evidence="1 2">Pla52o</strain>
    </source>
</reference>
<protein>
    <submittedName>
        <fullName evidence="1">Uncharacterized protein</fullName>
    </submittedName>
</protein>
<dbReference type="Proteomes" id="UP000316304">
    <property type="component" value="Unassembled WGS sequence"/>
</dbReference>
<gene>
    <name evidence="1" type="ORF">Pla52o_44000</name>
</gene>
<dbReference type="EMBL" id="SJPT01000008">
    <property type="protein sequence ID" value="TWU20522.1"/>
    <property type="molecule type" value="Genomic_DNA"/>
</dbReference>
<evidence type="ECO:0000313" key="2">
    <source>
        <dbReference type="Proteomes" id="UP000316304"/>
    </source>
</evidence>
<comment type="caution">
    <text evidence="1">The sequence shown here is derived from an EMBL/GenBank/DDBJ whole genome shotgun (WGS) entry which is preliminary data.</text>
</comment>
<name>A0A5C6C8M5_9BACT</name>
<accession>A0A5C6C8M5</accession>
<keyword evidence="2" id="KW-1185">Reference proteome</keyword>
<sequence length="107" mass="12282">MAECVERPAHAVHGIVTWHLASGLILCVQRRSGANQITMFASAANDETVFSAFLIFNVARVARRWTAFLRTQLRLESYVNFQNALAGLLLNHLQKVRRRFVDRHHLR</sequence>